<dbReference type="CDD" id="cd00421">
    <property type="entry name" value="intradiol_dioxygenase"/>
    <property type="match status" value="1"/>
</dbReference>
<gene>
    <name evidence="6" type="ORF">GCM10023189_35900</name>
</gene>
<evidence type="ECO:0000313" key="7">
    <source>
        <dbReference type="Proteomes" id="UP001501175"/>
    </source>
</evidence>
<dbReference type="Pfam" id="PF00775">
    <property type="entry name" value="Dioxygenase_C"/>
    <property type="match status" value="1"/>
</dbReference>
<dbReference type="Gene3D" id="2.60.130.10">
    <property type="entry name" value="Aromatic compound dioxygenase"/>
    <property type="match status" value="1"/>
</dbReference>
<proteinExistence type="inferred from homology"/>
<dbReference type="SUPFAM" id="SSF49482">
    <property type="entry name" value="Aromatic compound dioxygenase"/>
    <property type="match status" value="1"/>
</dbReference>
<evidence type="ECO:0000313" key="6">
    <source>
        <dbReference type="EMBL" id="GAA4460587.1"/>
    </source>
</evidence>
<dbReference type="RefSeq" id="WP_345245480.1">
    <property type="nucleotide sequence ID" value="NZ_BAABHD010000032.1"/>
</dbReference>
<protein>
    <recommendedName>
        <fullName evidence="5">Intradiol ring-cleavage dioxygenases domain-containing protein</fullName>
    </recommendedName>
</protein>
<evidence type="ECO:0000256" key="2">
    <source>
        <dbReference type="ARBA" id="ARBA00022964"/>
    </source>
</evidence>
<dbReference type="Proteomes" id="UP001501175">
    <property type="component" value="Unassembled WGS sequence"/>
</dbReference>
<dbReference type="PANTHER" id="PTHR33711">
    <property type="entry name" value="DIOXYGENASE, PUTATIVE (AFU_ORTHOLOGUE AFUA_2G02910)-RELATED"/>
    <property type="match status" value="1"/>
</dbReference>
<accession>A0ABP8N547</accession>
<evidence type="ECO:0000256" key="4">
    <source>
        <dbReference type="SAM" id="MobiDB-lite"/>
    </source>
</evidence>
<name>A0ABP8N547_9BACT</name>
<keyword evidence="3" id="KW-0560">Oxidoreductase</keyword>
<evidence type="ECO:0000259" key="5">
    <source>
        <dbReference type="Pfam" id="PF00775"/>
    </source>
</evidence>
<feature type="domain" description="Intradiol ring-cleavage dioxygenases" evidence="5">
    <location>
        <begin position="48"/>
        <end position="183"/>
    </location>
</feature>
<keyword evidence="7" id="KW-1185">Reference proteome</keyword>
<evidence type="ECO:0000256" key="1">
    <source>
        <dbReference type="ARBA" id="ARBA00007825"/>
    </source>
</evidence>
<dbReference type="EMBL" id="BAABHD010000032">
    <property type="protein sequence ID" value="GAA4460587.1"/>
    <property type="molecule type" value="Genomic_DNA"/>
</dbReference>
<comment type="caution">
    <text evidence="6">The sequence shown here is derived from an EMBL/GenBank/DDBJ whole genome shotgun (WGS) entry which is preliminary data.</text>
</comment>
<reference evidence="7" key="1">
    <citation type="journal article" date="2019" name="Int. J. Syst. Evol. Microbiol.">
        <title>The Global Catalogue of Microorganisms (GCM) 10K type strain sequencing project: providing services to taxonomists for standard genome sequencing and annotation.</title>
        <authorList>
            <consortium name="The Broad Institute Genomics Platform"/>
            <consortium name="The Broad Institute Genome Sequencing Center for Infectious Disease"/>
            <person name="Wu L."/>
            <person name="Ma J."/>
        </authorList>
    </citation>
    <scope>NUCLEOTIDE SEQUENCE [LARGE SCALE GENOMIC DNA]</scope>
    <source>
        <strain evidence="7">JCM 17927</strain>
    </source>
</reference>
<feature type="region of interest" description="Disordered" evidence="4">
    <location>
        <begin position="36"/>
        <end position="68"/>
    </location>
</feature>
<organism evidence="6 7">
    <name type="scientific">Nibrella saemangeumensis</name>
    <dbReference type="NCBI Taxonomy" id="1084526"/>
    <lineage>
        <taxon>Bacteria</taxon>
        <taxon>Pseudomonadati</taxon>
        <taxon>Bacteroidota</taxon>
        <taxon>Cytophagia</taxon>
        <taxon>Cytophagales</taxon>
        <taxon>Spirosomataceae</taxon>
        <taxon>Nibrella</taxon>
    </lineage>
</organism>
<dbReference type="InterPro" id="IPR050770">
    <property type="entry name" value="Intradiol_RC_Dioxygenase"/>
</dbReference>
<sequence>METTRRRFFTFLATLPFFSRVKAAWHTPHMLEPTPACGDDEDPTPAQIEGPYFKPNSPERSSLRESGTKGTALIITGKVLTTRGEAVGKALLDWWHADDAGDYDNKGYQLRGHQYTDAKGNFRLETIVPGLYPGRTRHLHVKVQAPGKSVLTTQLYFPEESGNRRDGIFNQALIMKTNRVADKVDAAFTFVVRV</sequence>
<evidence type="ECO:0000256" key="3">
    <source>
        <dbReference type="ARBA" id="ARBA00023002"/>
    </source>
</evidence>
<dbReference type="InterPro" id="IPR015889">
    <property type="entry name" value="Intradiol_dOase_core"/>
</dbReference>
<keyword evidence="2" id="KW-0223">Dioxygenase</keyword>
<comment type="similarity">
    <text evidence="1">Belongs to the intradiol ring-cleavage dioxygenase family.</text>
</comment>
<dbReference type="PANTHER" id="PTHR33711:SF11">
    <property type="entry name" value="DIOXYGENASE"/>
    <property type="match status" value="1"/>
</dbReference>
<dbReference type="InterPro" id="IPR000627">
    <property type="entry name" value="Intradiol_dOase_C"/>
</dbReference>